<comment type="similarity">
    <text evidence="2">Belongs to the ABC transporter superfamily.</text>
</comment>
<evidence type="ECO:0000259" key="6">
    <source>
        <dbReference type="PROSITE" id="PS50893"/>
    </source>
</evidence>
<dbReference type="EMBL" id="PVBR01000009">
    <property type="protein sequence ID" value="PRD42903.1"/>
    <property type="molecule type" value="Genomic_DNA"/>
</dbReference>
<keyword evidence="4" id="KW-0547">Nucleotide-binding</keyword>
<comment type="caution">
    <text evidence="7">The sequence shown here is derived from an EMBL/GenBank/DDBJ whole genome shotgun (WGS) entry which is preliminary data.</text>
</comment>
<dbReference type="SUPFAM" id="SSF52540">
    <property type="entry name" value="P-loop containing nucleoside triphosphate hydrolases"/>
    <property type="match status" value="1"/>
</dbReference>
<dbReference type="InterPro" id="IPR017871">
    <property type="entry name" value="ABC_transporter-like_CS"/>
</dbReference>
<dbReference type="GO" id="GO:0015833">
    <property type="term" value="P:peptide transport"/>
    <property type="evidence" value="ECO:0007669"/>
    <property type="project" value="InterPro"/>
</dbReference>
<dbReference type="SMART" id="SM00382">
    <property type="entry name" value="AAA"/>
    <property type="match status" value="1"/>
</dbReference>
<dbReference type="InterPro" id="IPR003593">
    <property type="entry name" value="AAA+_ATPase"/>
</dbReference>
<dbReference type="Pfam" id="PF08352">
    <property type="entry name" value="oligo_HPY"/>
    <property type="match status" value="1"/>
</dbReference>
<dbReference type="InterPro" id="IPR003439">
    <property type="entry name" value="ABC_transporter-like_ATP-bd"/>
</dbReference>
<dbReference type="PROSITE" id="PS50893">
    <property type="entry name" value="ABC_TRANSPORTER_2"/>
    <property type="match status" value="1"/>
</dbReference>
<dbReference type="InterPro" id="IPR013563">
    <property type="entry name" value="Oligopep_ABC_C"/>
</dbReference>
<dbReference type="NCBIfam" id="TIGR01727">
    <property type="entry name" value="oligo_HPY"/>
    <property type="match status" value="1"/>
</dbReference>
<dbReference type="GO" id="GO:0016887">
    <property type="term" value="F:ATP hydrolysis activity"/>
    <property type="evidence" value="ECO:0007669"/>
    <property type="project" value="InterPro"/>
</dbReference>
<dbReference type="GO" id="GO:0005524">
    <property type="term" value="F:ATP binding"/>
    <property type="evidence" value="ECO:0007669"/>
    <property type="project" value="UniProtKB-KW"/>
</dbReference>
<dbReference type="PANTHER" id="PTHR43776">
    <property type="entry name" value="TRANSPORT ATP-BINDING PROTEIN"/>
    <property type="match status" value="1"/>
</dbReference>
<dbReference type="GO" id="GO:0055085">
    <property type="term" value="P:transmembrane transport"/>
    <property type="evidence" value="ECO:0007669"/>
    <property type="project" value="UniProtKB-ARBA"/>
</dbReference>
<evidence type="ECO:0000313" key="7">
    <source>
        <dbReference type="EMBL" id="PRD42903.1"/>
    </source>
</evidence>
<dbReference type="FunFam" id="3.40.50.300:FF:000016">
    <property type="entry name" value="Oligopeptide ABC transporter ATP-binding component"/>
    <property type="match status" value="1"/>
</dbReference>
<protein>
    <submittedName>
        <fullName evidence="7">Peptide ABC transporter ATP-binding protein</fullName>
    </submittedName>
</protein>
<dbReference type="PANTHER" id="PTHR43776:SF7">
    <property type="entry name" value="D,D-DIPEPTIDE TRANSPORT ATP-BINDING PROTEIN DDPF-RELATED"/>
    <property type="match status" value="1"/>
</dbReference>
<dbReference type="CDD" id="cd03257">
    <property type="entry name" value="ABC_NikE_OppD_transporters"/>
    <property type="match status" value="1"/>
</dbReference>
<evidence type="ECO:0000256" key="1">
    <source>
        <dbReference type="ARBA" id="ARBA00004417"/>
    </source>
</evidence>
<name>A0A2S9IQV5_9HYPH</name>
<feature type="domain" description="ABC transporter" evidence="6">
    <location>
        <begin position="6"/>
        <end position="255"/>
    </location>
</feature>
<dbReference type="Gene3D" id="3.40.50.300">
    <property type="entry name" value="P-loop containing nucleotide triphosphate hydrolases"/>
    <property type="match status" value="1"/>
</dbReference>
<dbReference type="Proteomes" id="UP000239434">
    <property type="component" value="Unassembled WGS sequence"/>
</dbReference>
<reference evidence="7 8" key="1">
    <citation type="submission" date="2018-02" db="EMBL/GenBank/DDBJ databases">
        <title>The draft genome of Phyllobacterium sp. 1N-3.</title>
        <authorList>
            <person name="Liu L."/>
            <person name="Li L."/>
            <person name="Zhang X."/>
            <person name="Wang T."/>
            <person name="Liang L."/>
        </authorList>
    </citation>
    <scope>NUCLEOTIDE SEQUENCE [LARGE SCALE GENOMIC DNA]</scope>
    <source>
        <strain evidence="7 8">1N-3</strain>
    </source>
</reference>
<dbReference type="PROSITE" id="PS00211">
    <property type="entry name" value="ABC_TRANSPORTER_1"/>
    <property type="match status" value="1"/>
</dbReference>
<keyword evidence="3" id="KW-0813">Transport</keyword>
<keyword evidence="5 7" id="KW-0067">ATP-binding</keyword>
<organism evidence="7 8">
    <name type="scientific">Phyllobacterium phragmitis</name>
    <dbReference type="NCBI Taxonomy" id="2670329"/>
    <lineage>
        <taxon>Bacteria</taxon>
        <taxon>Pseudomonadati</taxon>
        <taxon>Pseudomonadota</taxon>
        <taxon>Alphaproteobacteria</taxon>
        <taxon>Hyphomicrobiales</taxon>
        <taxon>Phyllobacteriaceae</taxon>
        <taxon>Phyllobacterium</taxon>
    </lineage>
</organism>
<dbReference type="AlphaFoldDB" id="A0A2S9IQV5"/>
<evidence type="ECO:0000256" key="4">
    <source>
        <dbReference type="ARBA" id="ARBA00022741"/>
    </source>
</evidence>
<comment type="subcellular location">
    <subcellularLocation>
        <location evidence="1">Cell inner membrane</location>
        <topology evidence="1">Peripheral membrane protein</topology>
    </subcellularLocation>
</comment>
<evidence type="ECO:0000313" key="8">
    <source>
        <dbReference type="Proteomes" id="UP000239434"/>
    </source>
</evidence>
<dbReference type="InterPro" id="IPR027417">
    <property type="entry name" value="P-loop_NTPase"/>
</dbReference>
<gene>
    <name evidence="7" type="ORF">C5748_14110</name>
</gene>
<dbReference type="RefSeq" id="WP_105742567.1">
    <property type="nucleotide sequence ID" value="NZ_PVBR01000009.1"/>
</dbReference>
<proteinExistence type="inferred from homology"/>
<sequence>MNSAFLAAENLVKTYTSRRGPFSTATAVRAVDRVSLSLARATTLGIVGESGSGKSTTGRLVLGLEQPTEGTVSFDGNRMPQEKTNEWRGLRARMQLVYQDPLAALDRRLTVGVQIGEPLQIHAMGSAEERKARVAELMKAVGLRADQAERYPHELSGGQRQRVVIARAIACNPELLVCDEAVSALDVSIQAQVVNLLRDLQEERGIAMIFISHDLKVVRNISDRVAVMYLGRIVEEASSDEIFRRPLHPYTQALVSSVPVAGTALKQRIILQGEPPNPAARPTGCAFHPRCRHAIARCRSETPELLSIETGRSVACHLMGSAPITEASGRTM</sequence>
<dbReference type="GO" id="GO:0005886">
    <property type="term" value="C:plasma membrane"/>
    <property type="evidence" value="ECO:0007669"/>
    <property type="project" value="UniProtKB-SubCell"/>
</dbReference>
<evidence type="ECO:0000256" key="5">
    <source>
        <dbReference type="ARBA" id="ARBA00022840"/>
    </source>
</evidence>
<evidence type="ECO:0000256" key="3">
    <source>
        <dbReference type="ARBA" id="ARBA00022448"/>
    </source>
</evidence>
<keyword evidence="8" id="KW-1185">Reference proteome</keyword>
<dbReference type="Pfam" id="PF00005">
    <property type="entry name" value="ABC_tran"/>
    <property type="match status" value="1"/>
</dbReference>
<evidence type="ECO:0000256" key="2">
    <source>
        <dbReference type="ARBA" id="ARBA00005417"/>
    </source>
</evidence>
<dbReference type="InterPro" id="IPR050319">
    <property type="entry name" value="ABC_transp_ATP-bind"/>
</dbReference>
<accession>A0A2S9IQV5</accession>